<gene>
    <name evidence="11 12" type="primary">kdpC</name>
    <name evidence="12" type="ORF">M099_2068</name>
</gene>
<evidence type="ECO:0000313" key="13">
    <source>
        <dbReference type="Proteomes" id="UP000027661"/>
    </source>
</evidence>
<evidence type="ECO:0000256" key="1">
    <source>
        <dbReference type="ARBA" id="ARBA00022448"/>
    </source>
</evidence>
<dbReference type="Proteomes" id="UP000027661">
    <property type="component" value="Unassembled WGS sequence"/>
</dbReference>
<comment type="caution">
    <text evidence="12">The sequence shown here is derived from an EMBL/GenBank/DDBJ whole genome shotgun (WGS) entry which is preliminary data.</text>
</comment>
<dbReference type="GO" id="GO:0005524">
    <property type="term" value="F:ATP binding"/>
    <property type="evidence" value="ECO:0007669"/>
    <property type="project" value="UniProtKB-UniRule"/>
</dbReference>
<comment type="similarity">
    <text evidence="11">Belongs to the KdpC family.</text>
</comment>
<feature type="transmembrane region" description="Helical" evidence="11">
    <location>
        <begin position="12"/>
        <end position="30"/>
    </location>
</feature>
<keyword evidence="8 11" id="KW-1133">Transmembrane helix</keyword>
<dbReference type="PATRIC" id="fig|1339352.3.peg.1995"/>
<evidence type="ECO:0000256" key="2">
    <source>
        <dbReference type="ARBA" id="ARBA00022475"/>
    </source>
</evidence>
<name>A0A069SH52_PHOVU</name>
<sequence>MKNFIKSFRLTLVFCVFFSVCYILVLWIFAQFAGPNSGNAEVVELNGKVVGAANVGQSFTEDIYFWGRPSCAGDGYDATSSAGSNKGPTNAEYLAEVEARIDTFLKHHPYLSRKEVPAEMVTASGSGLDPDITPACAYVQVQRVAKARGMSEETVKAIVDKAVEKPFMGIFGTEKVNVLKLNAALEKAK</sequence>
<comment type="subunit">
    <text evidence="11">The system is composed of three essential subunits: KdpA, KdpB and KdpC.</text>
</comment>
<evidence type="ECO:0000256" key="5">
    <source>
        <dbReference type="ARBA" id="ARBA00022741"/>
    </source>
</evidence>
<evidence type="ECO:0000256" key="7">
    <source>
        <dbReference type="ARBA" id="ARBA00022958"/>
    </source>
</evidence>
<evidence type="ECO:0000256" key="10">
    <source>
        <dbReference type="ARBA" id="ARBA00023136"/>
    </source>
</evidence>
<keyword evidence="4 11" id="KW-0812">Transmembrane</keyword>
<dbReference type="RefSeq" id="WP_005841242.1">
    <property type="nucleotide sequence ID" value="NZ_JNHM01000028.1"/>
</dbReference>
<evidence type="ECO:0000256" key="9">
    <source>
        <dbReference type="ARBA" id="ARBA00023065"/>
    </source>
</evidence>
<reference evidence="12 13" key="1">
    <citation type="submission" date="2014-04" db="EMBL/GenBank/DDBJ databases">
        <authorList>
            <person name="Sears C."/>
            <person name="Carroll K."/>
            <person name="Sack B.R."/>
            <person name="Qadri F."/>
            <person name="Myers L.L."/>
            <person name="Chung G.-T."/>
            <person name="Escheverria P."/>
            <person name="Fraser C.M."/>
            <person name="Sadzewicz L."/>
            <person name="Shefchek K.A."/>
            <person name="Tallon L."/>
            <person name="Das S.P."/>
            <person name="Daugherty S."/>
            <person name="Mongodin E.F."/>
        </authorList>
    </citation>
    <scope>NUCLEOTIDE SEQUENCE [LARGE SCALE GENOMIC DNA]</scope>
    <source>
        <strain evidence="12 13">3975 RP4</strain>
    </source>
</reference>
<dbReference type="NCBIfam" id="NF010606">
    <property type="entry name" value="PRK14002.1"/>
    <property type="match status" value="1"/>
</dbReference>
<keyword evidence="5 11" id="KW-0547">Nucleotide-binding</keyword>
<keyword evidence="9 11" id="KW-0406">Ion transport</keyword>
<keyword evidence="6 11" id="KW-0067">ATP-binding</keyword>
<dbReference type="InterPro" id="IPR003820">
    <property type="entry name" value="KdpC"/>
</dbReference>
<dbReference type="PANTHER" id="PTHR30042">
    <property type="entry name" value="POTASSIUM-TRANSPORTING ATPASE C CHAIN"/>
    <property type="match status" value="1"/>
</dbReference>
<accession>A0A069SH52</accession>
<dbReference type="GO" id="GO:0016787">
    <property type="term" value="F:hydrolase activity"/>
    <property type="evidence" value="ECO:0007669"/>
    <property type="project" value="UniProtKB-KW"/>
</dbReference>
<evidence type="ECO:0000256" key="4">
    <source>
        <dbReference type="ARBA" id="ARBA00022692"/>
    </source>
</evidence>
<evidence type="ECO:0000256" key="3">
    <source>
        <dbReference type="ARBA" id="ARBA00022538"/>
    </source>
</evidence>
<dbReference type="PIRSF" id="PIRSF001296">
    <property type="entry name" value="K_ATPase_KdpC"/>
    <property type="match status" value="1"/>
</dbReference>
<evidence type="ECO:0000256" key="11">
    <source>
        <dbReference type="HAMAP-Rule" id="MF_00276"/>
    </source>
</evidence>
<dbReference type="AlphaFoldDB" id="A0A069SH52"/>
<comment type="function">
    <text evidence="11">Part of the high-affinity ATP-driven potassium transport (or Kdp) system, which catalyzes the hydrolysis of ATP coupled with the electrogenic transport of potassium into the cytoplasm. This subunit acts as a catalytic chaperone that increases the ATP-binding affinity of the ATP-hydrolyzing subunit KdpB by the formation of a transient KdpB/KdpC/ATP ternary complex.</text>
</comment>
<dbReference type="GO" id="GO:0005886">
    <property type="term" value="C:plasma membrane"/>
    <property type="evidence" value="ECO:0007669"/>
    <property type="project" value="UniProtKB-SubCell"/>
</dbReference>
<protein>
    <recommendedName>
        <fullName evidence="11">Potassium-transporting ATPase KdpC subunit</fullName>
    </recommendedName>
    <alternativeName>
        <fullName evidence="11">ATP phosphohydrolase [potassium-transporting] C chain</fullName>
    </alternativeName>
    <alternativeName>
        <fullName evidence="11">Potassium-binding and translocating subunit C</fullName>
    </alternativeName>
    <alternativeName>
        <fullName evidence="11">Potassium-translocating ATPase C chain</fullName>
    </alternativeName>
</protein>
<dbReference type="Pfam" id="PF02669">
    <property type="entry name" value="KdpC"/>
    <property type="match status" value="1"/>
</dbReference>
<keyword evidence="12" id="KW-0378">Hydrolase</keyword>
<dbReference type="GO" id="GO:0008556">
    <property type="term" value="F:P-type potassium transmembrane transporter activity"/>
    <property type="evidence" value="ECO:0007669"/>
    <property type="project" value="InterPro"/>
</dbReference>
<dbReference type="EMBL" id="JNHM01000028">
    <property type="protein sequence ID" value="KDS53653.1"/>
    <property type="molecule type" value="Genomic_DNA"/>
</dbReference>
<keyword evidence="2 11" id="KW-1003">Cell membrane</keyword>
<organism evidence="12 13">
    <name type="scientific">Phocaeicola vulgatus str. 3975 RP4</name>
    <dbReference type="NCBI Taxonomy" id="1339352"/>
    <lineage>
        <taxon>Bacteria</taxon>
        <taxon>Pseudomonadati</taxon>
        <taxon>Bacteroidota</taxon>
        <taxon>Bacteroidia</taxon>
        <taxon>Bacteroidales</taxon>
        <taxon>Bacteroidaceae</taxon>
        <taxon>Phocaeicola</taxon>
    </lineage>
</organism>
<dbReference type="PANTHER" id="PTHR30042:SF2">
    <property type="entry name" value="POTASSIUM-TRANSPORTING ATPASE KDPC SUBUNIT"/>
    <property type="match status" value="1"/>
</dbReference>
<comment type="subcellular location">
    <subcellularLocation>
        <location evidence="11">Cell membrane</location>
        <topology evidence="11">Single-pass membrane protein</topology>
    </subcellularLocation>
</comment>
<evidence type="ECO:0000256" key="6">
    <source>
        <dbReference type="ARBA" id="ARBA00022840"/>
    </source>
</evidence>
<keyword evidence="7 11" id="KW-0630">Potassium</keyword>
<keyword evidence="1 11" id="KW-0813">Transport</keyword>
<evidence type="ECO:0000256" key="8">
    <source>
        <dbReference type="ARBA" id="ARBA00022989"/>
    </source>
</evidence>
<dbReference type="NCBIfam" id="NF001454">
    <property type="entry name" value="PRK00315.1"/>
    <property type="match status" value="1"/>
</dbReference>
<dbReference type="NCBIfam" id="TIGR00681">
    <property type="entry name" value="kdpC"/>
    <property type="match status" value="1"/>
</dbReference>
<evidence type="ECO:0000313" key="12">
    <source>
        <dbReference type="EMBL" id="KDS53653.1"/>
    </source>
</evidence>
<dbReference type="HAMAP" id="MF_00276">
    <property type="entry name" value="KdpC"/>
    <property type="match status" value="1"/>
</dbReference>
<proteinExistence type="inferred from homology"/>
<keyword evidence="3 11" id="KW-0633">Potassium transport</keyword>
<keyword evidence="10 11" id="KW-0472">Membrane</keyword>